<evidence type="ECO:0000313" key="2">
    <source>
        <dbReference type="EMBL" id="CAE8660879.1"/>
    </source>
</evidence>
<protein>
    <submittedName>
        <fullName evidence="3">Uncharacterized protein</fullName>
    </submittedName>
</protein>
<evidence type="ECO:0000313" key="4">
    <source>
        <dbReference type="Proteomes" id="UP000626109"/>
    </source>
</evidence>
<dbReference type="EMBL" id="CAJNNW010017393">
    <property type="protein sequence ID" value="CAE8660879.1"/>
    <property type="molecule type" value="Genomic_DNA"/>
</dbReference>
<dbReference type="EMBL" id="CAJNNW010037242">
    <property type="protein sequence ID" value="CAE8740293.1"/>
    <property type="molecule type" value="Genomic_DNA"/>
</dbReference>
<dbReference type="Proteomes" id="UP000654075">
    <property type="component" value="Unassembled WGS sequence"/>
</dbReference>
<keyword evidence="5" id="KW-1185">Reference proteome</keyword>
<dbReference type="Proteomes" id="UP000626109">
    <property type="component" value="Unassembled WGS sequence"/>
</dbReference>
<feature type="non-terminal residue" evidence="3">
    <location>
        <position position="1"/>
    </location>
</feature>
<organism evidence="3 4">
    <name type="scientific">Polarella glacialis</name>
    <name type="common">Dinoflagellate</name>
    <dbReference type="NCBI Taxonomy" id="89957"/>
    <lineage>
        <taxon>Eukaryota</taxon>
        <taxon>Sar</taxon>
        <taxon>Alveolata</taxon>
        <taxon>Dinophyceae</taxon>
        <taxon>Suessiales</taxon>
        <taxon>Suessiaceae</taxon>
        <taxon>Polarella</taxon>
    </lineage>
</organism>
<gene>
    <name evidence="1" type="ORF">PGLA1383_LOCUS42249</name>
    <name evidence="2" type="ORF">PGLA2088_LOCUS14311</name>
    <name evidence="3" type="ORF">PGLA2088_LOCUS49974</name>
</gene>
<dbReference type="AlphaFoldDB" id="A0A813LUP1"/>
<evidence type="ECO:0000313" key="5">
    <source>
        <dbReference type="Proteomes" id="UP000654075"/>
    </source>
</evidence>
<reference evidence="3" key="1">
    <citation type="submission" date="2021-02" db="EMBL/GenBank/DDBJ databases">
        <authorList>
            <person name="Dougan E. K."/>
            <person name="Rhodes N."/>
            <person name="Thang M."/>
            <person name="Chan C."/>
        </authorList>
    </citation>
    <scope>NUCLEOTIDE SEQUENCE</scope>
</reference>
<sequence length="113" mass="12225">LLRPPLLSRRPIGPRGEMEVILKGSEGLPEGAVLSIKFGETKRQAPVSKIGQQFRFSNSPVEPLPLKVEILTPAAPPQTVALDPAREDFEVSFGGGAKVFLSQRAVSELQRPV</sequence>
<proteinExistence type="predicted"/>
<evidence type="ECO:0000313" key="1">
    <source>
        <dbReference type="EMBL" id="CAE8625222.1"/>
    </source>
</evidence>
<feature type="non-terminal residue" evidence="3">
    <location>
        <position position="113"/>
    </location>
</feature>
<accession>A0A813LUP1</accession>
<name>A0A813LUP1_POLGL</name>
<evidence type="ECO:0000313" key="3">
    <source>
        <dbReference type="EMBL" id="CAE8740293.1"/>
    </source>
</evidence>
<dbReference type="EMBL" id="CAJNNV010028615">
    <property type="protein sequence ID" value="CAE8625222.1"/>
    <property type="molecule type" value="Genomic_DNA"/>
</dbReference>
<comment type="caution">
    <text evidence="3">The sequence shown here is derived from an EMBL/GenBank/DDBJ whole genome shotgun (WGS) entry which is preliminary data.</text>
</comment>